<gene>
    <name evidence="1" type="ORF">AVEN_238836_1</name>
</gene>
<proteinExistence type="predicted"/>
<protein>
    <submittedName>
        <fullName evidence="1">Uncharacterized protein</fullName>
    </submittedName>
</protein>
<organism evidence="1 2">
    <name type="scientific">Araneus ventricosus</name>
    <name type="common">Orbweaver spider</name>
    <name type="synonym">Epeira ventricosa</name>
    <dbReference type="NCBI Taxonomy" id="182803"/>
    <lineage>
        <taxon>Eukaryota</taxon>
        <taxon>Metazoa</taxon>
        <taxon>Ecdysozoa</taxon>
        <taxon>Arthropoda</taxon>
        <taxon>Chelicerata</taxon>
        <taxon>Arachnida</taxon>
        <taxon>Araneae</taxon>
        <taxon>Araneomorphae</taxon>
        <taxon>Entelegynae</taxon>
        <taxon>Araneoidea</taxon>
        <taxon>Araneidae</taxon>
        <taxon>Araneus</taxon>
    </lineage>
</organism>
<name>A0A4Y2UCP9_ARAVE</name>
<sequence length="94" mass="10174">MKRQASIQNFFLQKNSINRPVGDSAEVGCASNNVSSGVANTSTVDPAPADETTDICQIEQFSLCVQYGEDQSYKIREDFLTFFPVCDVTGAGLS</sequence>
<dbReference type="AlphaFoldDB" id="A0A4Y2UCP9"/>
<evidence type="ECO:0000313" key="2">
    <source>
        <dbReference type="Proteomes" id="UP000499080"/>
    </source>
</evidence>
<dbReference type="OrthoDB" id="6516454at2759"/>
<dbReference type="EMBL" id="BGPR01035530">
    <property type="protein sequence ID" value="GBO10412.1"/>
    <property type="molecule type" value="Genomic_DNA"/>
</dbReference>
<reference evidence="1 2" key="1">
    <citation type="journal article" date="2019" name="Sci. Rep.">
        <title>Orb-weaving spider Araneus ventricosus genome elucidates the spidroin gene catalogue.</title>
        <authorList>
            <person name="Kono N."/>
            <person name="Nakamura H."/>
            <person name="Ohtoshi R."/>
            <person name="Moran D.A.P."/>
            <person name="Shinohara A."/>
            <person name="Yoshida Y."/>
            <person name="Fujiwara M."/>
            <person name="Mori M."/>
            <person name="Tomita M."/>
            <person name="Arakawa K."/>
        </authorList>
    </citation>
    <scope>NUCLEOTIDE SEQUENCE [LARGE SCALE GENOMIC DNA]</scope>
</reference>
<accession>A0A4Y2UCP9</accession>
<keyword evidence="2" id="KW-1185">Reference proteome</keyword>
<dbReference type="Proteomes" id="UP000499080">
    <property type="component" value="Unassembled WGS sequence"/>
</dbReference>
<comment type="caution">
    <text evidence="1">The sequence shown here is derived from an EMBL/GenBank/DDBJ whole genome shotgun (WGS) entry which is preliminary data.</text>
</comment>
<evidence type="ECO:0000313" key="1">
    <source>
        <dbReference type="EMBL" id="GBO10412.1"/>
    </source>
</evidence>